<keyword evidence="12 15" id="KW-1133">Transmembrane helix</keyword>
<feature type="transmembrane region" description="Helical" evidence="15">
    <location>
        <begin position="456"/>
        <end position="477"/>
    </location>
</feature>
<feature type="chain" id="PRO_5005818777" description="RING-type E3 ubiquitin transferase" evidence="16">
    <location>
        <begin position="22"/>
        <end position="692"/>
    </location>
</feature>
<reference evidence="18 19" key="1">
    <citation type="submission" date="2015-07" db="EMBL/GenBank/DDBJ databases">
        <title>Draft Genome Sequence of Malassezia furfur CBS1878 and Malassezia pachydermatis CBS1879.</title>
        <authorList>
            <person name="Triana S."/>
            <person name="Ohm R."/>
            <person name="Gonzalez A."/>
            <person name="DeCock H."/>
            <person name="Restrepo S."/>
            <person name="Celis A."/>
        </authorList>
    </citation>
    <scope>NUCLEOTIDE SEQUENCE [LARGE SCALE GENOMIC DNA]</scope>
    <source>
        <strain evidence="18 19">CBS 1879</strain>
    </source>
</reference>
<dbReference type="PROSITE" id="PS50089">
    <property type="entry name" value="ZF_RING_2"/>
    <property type="match status" value="1"/>
</dbReference>
<dbReference type="PANTHER" id="PTHR22763:SF162">
    <property type="entry name" value="TRANSMEMBRANE E3 UBIQUITIN-PROTEIN LIGASE 1"/>
    <property type="match status" value="1"/>
</dbReference>
<dbReference type="GeneID" id="28729396"/>
<comment type="caution">
    <text evidence="18">The sequence shown here is derived from an EMBL/GenBank/DDBJ whole genome shotgun (WGS) entry which is preliminary data.</text>
</comment>
<evidence type="ECO:0000313" key="18">
    <source>
        <dbReference type="EMBL" id="KOS15991.1"/>
    </source>
</evidence>
<dbReference type="GO" id="GO:0012505">
    <property type="term" value="C:endomembrane system"/>
    <property type="evidence" value="ECO:0007669"/>
    <property type="project" value="UniProtKB-SubCell"/>
</dbReference>
<evidence type="ECO:0000256" key="5">
    <source>
        <dbReference type="ARBA" id="ARBA00022679"/>
    </source>
</evidence>
<dbReference type="GO" id="GO:0061630">
    <property type="term" value="F:ubiquitin protein ligase activity"/>
    <property type="evidence" value="ECO:0007669"/>
    <property type="project" value="UniProtKB-EC"/>
</dbReference>
<evidence type="ECO:0000256" key="14">
    <source>
        <dbReference type="PROSITE-ProRule" id="PRU00175"/>
    </source>
</evidence>
<dbReference type="VEuPathDB" id="FungiDB:Malapachy_3041"/>
<organism evidence="18 19">
    <name type="scientific">Malassezia pachydermatis</name>
    <dbReference type="NCBI Taxonomy" id="77020"/>
    <lineage>
        <taxon>Eukaryota</taxon>
        <taxon>Fungi</taxon>
        <taxon>Dikarya</taxon>
        <taxon>Basidiomycota</taxon>
        <taxon>Ustilaginomycotina</taxon>
        <taxon>Malasseziomycetes</taxon>
        <taxon>Malasseziales</taxon>
        <taxon>Malasseziaceae</taxon>
        <taxon>Malassezia</taxon>
    </lineage>
</organism>
<evidence type="ECO:0000259" key="17">
    <source>
        <dbReference type="PROSITE" id="PS50089"/>
    </source>
</evidence>
<evidence type="ECO:0000256" key="15">
    <source>
        <dbReference type="SAM" id="Phobius"/>
    </source>
</evidence>
<evidence type="ECO:0000256" key="9">
    <source>
        <dbReference type="ARBA" id="ARBA00022771"/>
    </source>
</evidence>
<name>A0A0M8MYA8_9BASI</name>
<dbReference type="EMBL" id="LGAV01000001">
    <property type="protein sequence ID" value="KOS15991.1"/>
    <property type="molecule type" value="Genomic_DNA"/>
</dbReference>
<evidence type="ECO:0000256" key="4">
    <source>
        <dbReference type="ARBA" id="ARBA00012483"/>
    </source>
</evidence>
<keyword evidence="5" id="KW-0808">Transferase</keyword>
<evidence type="ECO:0000256" key="6">
    <source>
        <dbReference type="ARBA" id="ARBA00022692"/>
    </source>
</evidence>
<keyword evidence="6 15" id="KW-0812">Transmembrane</keyword>
<dbReference type="EC" id="2.3.2.27" evidence="4"/>
<dbReference type="InterPro" id="IPR013083">
    <property type="entry name" value="Znf_RING/FYVE/PHD"/>
</dbReference>
<protein>
    <recommendedName>
        <fullName evidence="4">RING-type E3 ubiquitin transferase</fullName>
        <ecNumber evidence="4">2.3.2.27</ecNumber>
    </recommendedName>
</protein>
<dbReference type="RefSeq" id="XP_017993623.1">
    <property type="nucleotide sequence ID" value="XM_018137520.1"/>
</dbReference>
<dbReference type="GO" id="GO:0016874">
    <property type="term" value="F:ligase activity"/>
    <property type="evidence" value="ECO:0007669"/>
    <property type="project" value="UniProtKB-KW"/>
</dbReference>
<sequence length="692" mass="78590">MRGGVWVCLWWLIATAVIVHASLLDDDEDDTAMLRRTLRRMERERSELHGYMHHNATQQGNFTLHRDQDPHLDAIQASWKHVRSNDAAYYRNISAFFRGNFTAYNTSDSTKTQRRERGDWLWWHRTPTSSYALSAEPVAHTNVSRVWGEMVLRAFSFNGTLSMTAWDMAGVHDPSTGRLYMVGAPQTSPIPLDMRQVLALLPSSADQLRNDTYTACLADLEDRIARVKSMLAESTPITYTPTLGQASHNCTLQLYGQEYPAGPASEQASLDWILREMNEPRGIVVPRAPNLVLDMAAVSSRCGLYLESREMEAVPRAVFWGHARYYVVGMALVLLLQLVLMSKECERVQTHSDYARLASGTWFIQTNCDAFLSLGHFMAAFQLEGALSLAMMALGFMSGTLFMVFEYRLLVAMVRQSMEEERARVRDTPPHPEATEATSTAWSRDWMNRSRTQVRANMRSVLSNALVVAFFVMSFAAPELLGYILLPILCSFWVPQIVHNVRRGSTGLQPSTVIGMTLTRCYMPLYLFQYPDNLFKVETSPYVWIPILWCLCQMLVLLGQHYLGPRFFVPSAMRRTERQWHWHPSPTELAALLPSHDDLPESASPAMEDPASIPLGDCPICLMPNDWTLDETWTPPTSHGSWRAWGHASTTRPSGVMVTPCRHIFHTSCLMPWMNIKHMCPSCRLPLPEYEV</sequence>
<dbReference type="OrthoDB" id="9984778at2759"/>
<feature type="transmembrane region" description="Helical" evidence="15">
    <location>
        <begin position="542"/>
        <end position="564"/>
    </location>
</feature>
<dbReference type="InterPro" id="IPR021319">
    <property type="entry name" value="DUF2921"/>
</dbReference>
<comment type="pathway">
    <text evidence="3">Protein modification; protein ubiquitination.</text>
</comment>
<evidence type="ECO:0000256" key="8">
    <source>
        <dbReference type="ARBA" id="ARBA00022729"/>
    </source>
</evidence>
<comment type="subcellular location">
    <subcellularLocation>
        <location evidence="2">Endomembrane system</location>
        <topology evidence="2">Multi-pass membrane protein</topology>
    </subcellularLocation>
</comment>
<gene>
    <name evidence="18" type="ORF">Malapachy_3041</name>
</gene>
<evidence type="ECO:0000256" key="3">
    <source>
        <dbReference type="ARBA" id="ARBA00004906"/>
    </source>
</evidence>
<evidence type="ECO:0000256" key="11">
    <source>
        <dbReference type="ARBA" id="ARBA00022833"/>
    </source>
</evidence>
<keyword evidence="19" id="KW-1185">Reference proteome</keyword>
<keyword evidence="18" id="KW-0436">Ligase</keyword>
<feature type="signal peptide" evidence="16">
    <location>
        <begin position="1"/>
        <end position="21"/>
    </location>
</feature>
<evidence type="ECO:0000313" key="19">
    <source>
        <dbReference type="Proteomes" id="UP000037751"/>
    </source>
</evidence>
<feature type="transmembrane region" description="Helical" evidence="15">
    <location>
        <begin position="387"/>
        <end position="405"/>
    </location>
</feature>
<keyword evidence="7" id="KW-0479">Metal-binding</keyword>
<dbReference type="InterPro" id="IPR050731">
    <property type="entry name" value="HRD1_E3_ubiq-ligases"/>
</dbReference>
<dbReference type="AlphaFoldDB" id="A0A0M8MYA8"/>
<evidence type="ECO:0000256" key="1">
    <source>
        <dbReference type="ARBA" id="ARBA00000900"/>
    </source>
</evidence>
<keyword evidence="8 16" id="KW-0732">Signal</keyword>
<evidence type="ECO:0000256" key="7">
    <source>
        <dbReference type="ARBA" id="ARBA00022723"/>
    </source>
</evidence>
<dbReference type="Gene3D" id="3.30.40.10">
    <property type="entry name" value="Zinc/RING finger domain, C3HC4 (zinc finger)"/>
    <property type="match status" value="1"/>
</dbReference>
<keyword evidence="11" id="KW-0862">Zinc</keyword>
<dbReference type="SUPFAM" id="SSF57850">
    <property type="entry name" value="RING/U-box"/>
    <property type="match status" value="1"/>
</dbReference>
<dbReference type="InterPro" id="IPR001841">
    <property type="entry name" value="Znf_RING"/>
</dbReference>
<dbReference type="Pfam" id="PF11145">
    <property type="entry name" value="DUF2921"/>
    <property type="match status" value="1"/>
</dbReference>
<evidence type="ECO:0000256" key="2">
    <source>
        <dbReference type="ARBA" id="ARBA00004127"/>
    </source>
</evidence>
<dbReference type="PANTHER" id="PTHR22763">
    <property type="entry name" value="RING ZINC FINGER PROTEIN"/>
    <property type="match status" value="1"/>
</dbReference>
<keyword evidence="10" id="KW-0833">Ubl conjugation pathway</keyword>
<dbReference type="SMART" id="SM00184">
    <property type="entry name" value="RING"/>
    <property type="match status" value="1"/>
</dbReference>
<feature type="domain" description="RING-type" evidence="17">
    <location>
        <begin position="618"/>
        <end position="684"/>
    </location>
</feature>
<evidence type="ECO:0000256" key="16">
    <source>
        <dbReference type="SAM" id="SignalP"/>
    </source>
</evidence>
<keyword evidence="13 15" id="KW-0472">Membrane</keyword>
<dbReference type="GO" id="GO:0043161">
    <property type="term" value="P:proteasome-mediated ubiquitin-dependent protein catabolic process"/>
    <property type="evidence" value="ECO:0007669"/>
    <property type="project" value="TreeGrafter"/>
</dbReference>
<evidence type="ECO:0000256" key="10">
    <source>
        <dbReference type="ARBA" id="ARBA00022786"/>
    </source>
</evidence>
<evidence type="ECO:0000256" key="12">
    <source>
        <dbReference type="ARBA" id="ARBA00022989"/>
    </source>
</evidence>
<dbReference type="Proteomes" id="UP000037751">
    <property type="component" value="Unassembled WGS sequence"/>
</dbReference>
<comment type="catalytic activity">
    <reaction evidence="1">
        <text>S-ubiquitinyl-[E2 ubiquitin-conjugating enzyme]-L-cysteine + [acceptor protein]-L-lysine = [E2 ubiquitin-conjugating enzyme]-L-cysteine + N(6)-ubiquitinyl-[acceptor protein]-L-lysine.</text>
        <dbReference type="EC" id="2.3.2.27"/>
    </reaction>
</comment>
<evidence type="ECO:0000256" key="13">
    <source>
        <dbReference type="ARBA" id="ARBA00023136"/>
    </source>
</evidence>
<proteinExistence type="predicted"/>
<accession>A0A0M8MYA8</accession>
<dbReference type="GO" id="GO:0008270">
    <property type="term" value="F:zinc ion binding"/>
    <property type="evidence" value="ECO:0007669"/>
    <property type="project" value="UniProtKB-KW"/>
</dbReference>
<keyword evidence="9 14" id="KW-0863">Zinc-finger</keyword>
<dbReference type="Pfam" id="PF13639">
    <property type="entry name" value="zf-RING_2"/>
    <property type="match status" value="1"/>
</dbReference>
<dbReference type="STRING" id="77020.A0A0M8MYA8"/>